<dbReference type="PROSITE" id="PS50109">
    <property type="entry name" value="HIS_KIN"/>
    <property type="match status" value="1"/>
</dbReference>
<evidence type="ECO:0000256" key="5">
    <source>
        <dbReference type="ARBA" id="ARBA00022679"/>
    </source>
</evidence>
<dbReference type="SUPFAM" id="SSF55874">
    <property type="entry name" value="ATPase domain of HSP90 chaperone/DNA topoisomerase II/histidine kinase"/>
    <property type="match status" value="1"/>
</dbReference>
<dbReference type="OrthoDB" id="9809567at2"/>
<dbReference type="InterPro" id="IPR036890">
    <property type="entry name" value="HATPase_C_sf"/>
</dbReference>
<dbReference type="Gene3D" id="1.10.287.130">
    <property type="match status" value="1"/>
</dbReference>
<dbReference type="GeneID" id="95774291"/>
<name>A0A6C1KEX9_XANAU</name>
<dbReference type="Proteomes" id="UP000305131">
    <property type="component" value="Unassembled WGS sequence"/>
</dbReference>
<dbReference type="GO" id="GO:0004673">
    <property type="term" value="F:protein histidine kinase activity"/>
    <property type="evidence" value="ECO:0007669"/>
    <property type="project" value="UniProtKB-EC"/>
</dbReference>
<dbReference type="Gene3D" id="3.30.565.10">
    <property type="entry name" value="Histidine kinase-like ATPase, C-terminal domain"/>
    <property type="match status" value="1"/>
</dbReference>
<proteinExistence type="predicted"/>
<evidence type="ECO:0000313" key="14">
    <source>
        <dbReference type="EMBL" id="TLX42740.1"/>
    </source>
</evidence>
<accession>A0A6C1KEX9</accession>
<evidence type="ECO:0000256" key="11">
    <source>
        <dbReference type="SAM" id="Phobius"/>
    </source>
</evidence>
<evidence type="ECO:0000256" key="9">
    <source>
        <dbReference type="ARBA" id="ARBA00023012"/>
    </source>
</evidence>
<comment type="catalytic activity">
    <reaction evidence="1">
        <text>ATP + protein L-histidine = ADP + protein N-phospho-L-histidine.</text>
        <dbReference type="EC" id="2.7.13.3"/>
    </reaction>
</comment>
<dbReference type="EC" id="2.7.13.3" evidence="3"/>
<comment type="caution">
    <text evidence="14">The sequence shown here is derived from an EMBL/GenBank/DDBJ whole genome shotgun (WGS) entry which is preliminary data.</text>
</comment>
<dbReference type="InterPro" id="IPR050428">
    <property type="entry name" value="TCS_sensor_his_kinase"/>
</dbReference>
<dbReference type="PANTHER" id="PTHR45436:SF5">
    <property type="entry name" value="SENSOR HISTIDINE KINASE TRCS"/>
    <property type="match status" value="1"/>
</dbReference>
<dbReference type="GO" id="GO:0000160">
    <property type="term" value="P:phosphorelay signal transduction system"/>
    <property type="evidence" value="ECO:0007669"/>
    <property type="project" value="UniProtKB-KW"/>
</dbReference>
<dbReference type="InterPro" id="IPR003594">
    <property type="entry name" value="HATPase_dom"/>
</dbReference>
<gene>
    <name evidence="14" type="ORF">FBQ73_12580</name>
</gene>
<reference evidence="14 15" key="1">
    <citation type="submission" date="2019-05" db="EMBL/GenBank/DDBJ databases">
        <authorList>
            <person name="Zhou X."/>
        </authorList>
    </citation>
    <scope>NUCLEOTIDE SEQUENCE [LARGE SCALE GENOMIC DNA]</scope>
    <source>
        <strain evidence="14 15">DSM 432</strain>
    </source>
</reference>
<evidence type="ECO:0000256" key="2">
    <source>
        <dbReference type="ARBA" id="ARBA00004370"/>
    </source>
</evidence>
<dbReference type="EMBL" id="VAUP01000028">
    <property type="protein sequence ID" value="TLX42740.1"/>
    <property type="molecule type" value="Genomic_DNA"/>
</dbReference>
<feature type="domain" description="Histidine kinase" evidence="12">
    <location>
        <begin position="260"/>
        <end position="467"/>
    </location>
</feature>
<evidence type="ECO:0000256" key="10">
    <source>
        <dbReference type="ARBA" id="ARBA00023136"/>
    </source>
</evidence>
<evidence type="ECO:0000256" key="6">
    <source>
        <dbReference type="ARBA" id="ARBA00022692"/>
    </source>
</evidence>
<dbReference type="PRINTS" id="PR00344">
    <property type="entry name" value="BCTRLSENSOR"/>
</dbReference>
<dbReference type="InterPro" id="IPR004358">
    <property type="entry name" value="Sig_transdc_His_kin-like_C"/>
</dbReference>
<evidence type="ECO:0000256" key="3">
    <source>
        <dbReference type="ARBA" id="ARBA00012438"/>
    </source>
</evidence>
<sequence length="475" mass="51539">MEKASRPSEYAPGSLAFRLVLSAMGITVVVLLVVGFVLSSLYRTAAERAFDRRLDVYLKTIVAEVANATDEALPEPVALGDPLFAFPNSGWYWQITLLSNGEPRWRTSRSLVKGTLPLLATQGVKGRPGLMREGYVSGPRGEALRLAERDVDLGANERYVVSVAAVASELDEEISAFNMALAGTLVVLACAFLLVVMVQVRFGLMPLTRISKVLADVRSGKADRLDGSYPDEIVPLVREVNALIDANKEIVERARTHVGNLAHALKTPLSVLMNEAGTRDDPLAVRVRDQAGVMRDQVAHHLERARMAARVSVVASVCEVTPIITALARTMEKIYRTKDLAIEVHIRDDVHFRGEQQDLEEMVGNLVDNACKWASSRVEVEVCIGQPKSPGDRVFFHVIIDDDGPGLDPARRVDVGRRGRRLDESKPGSGLGLSIVHELALLYGGRFELSSAPIGGLRTELVLPAAAPPPPAAAS</sequence>
<evidence type="ECO:0000256" key="7">
    <source>
        <dbReference type="ARBA" id="ARBA00022777"/>
    </source>
</evidence>
<dbReference type="GO" id="GO:0005886">
    <property type="term" value="C:plasma membrane"/>
    <property type="evidence" value="ECO:0007669"/>
    <property type="project" value="TreeGrafter"/>
</dbReference>
<keyword evidence="10 11" id="KW-0472">Membrane</keyword>
<evidence type="ECO:0000259" key="12">
    <source>
        <dbReference type="PROSITE" id="PS50109"/>
    </source>
</evidence>
<protein>
    <recommendedName>
        <fullName evidence="3">histidine kinase</fullName>
        <ecNumber evidence="3">2.7.13.3</ecNumber>
    </recommendedName>
</protein>
<dbReference type="InterPro" id="IPR003660">
    <property type="entry name" value="HAMP_dom"/>
</dbReference>
<organism evidence="14 15">
    <name type="scientific">Xanthobacter autotrophicus</name>
    <dbReference type="NCBI Taxonomy" id="280"/>
    <lineage>
        <taxon>Bacteria</taxon>
        <taxon>Pseudomonadati</taxon>
        <taxon>Pseudomonadota</taxon>
        <taxon>Alphaproteobacteria</taxon>
        <taxon>Hyphomicrobiales</taxon>
        <taxon>Xanthobacteraceae</taxon>
        <taxon>Xanthobacter</taxon>
    </lineage>
</organism>
<keyword evidence="8 11" id="KW-1133">Transmembrane helix</keyword>
<keyword evidence="5" id="KW-0808">Transferase</keyword>
<keyword evidence="9" id="KW-0902">Two-component regulatory system</keyword>
<keyword evidence="7 14" id="KW-0418">Kinase</keyword>
<keyword evidence="4" id="KW-0597">Phosphoprotein</keyword>
<evidence type="ECO:0000256" key="4">
    <source>
        <dbReference type="ARBA" id="ARBA00022553"/>
    </source>
</evidence>
<keyword evidence="6 11" id="KW-0812">Transmembrane</keyword>
<feature type="domain" description="HAMP" evidence="13">
    <location>
        <begin position="201"/>
        <end position="252"/>
    </location>
</feature>
<dbReference type="PANTHER" id="PTHR45436">
    <property type="entry name" value="SENSOR HISTIDINE KINASE YKOH"/>
    <property type="match status" value="1"/>
</dbReference>
<dbReference type="InterPro" id="IPR005467">
    <property type="entry name" value="His_kinase_dom"/>
</dbReference>
<evidence type="ECO:0000256" key="1">
    <source>
        <dbReference type="ARBA" id="ARBA00000085"/>
    </source>
</evidence>
<feature type="transmembrane region" description="Helical" evidence="11">
    <location>
        <begin position="20"/>
        <end position="42"/>
    </location>
</feature>
<evidence type="ECO:0000313" key="15">
    <source>
        <dbReference type="Proteomes" id="UP000305131"/>
    </source>
</evidence>
<dbReference type="AlphaFoldDB" id="A0A6C1KEX9"/>
<evidence type="ECO:0000256" key="8">
    <source>
        <dbReference type="ARBA" id="ARBA00022989"/>
    </source>
</evidence>
<evidence type="ECO:0000259" key="13">
    <source>
        <dbReference type="PROSITE" id="PS50885"/>
    </source>
</evidence>
<feature type="transmembrane region" description="Helical" evidence="11">
    <location>
        <begin position="180"/>
        <end position="202"/>
    </location>
</feature>
<dbReference type="RefSeq" id="WP_138400098.1">
    <property type="nucleotide sequence ID" value="NZ_JBAFVI010000008.1"/>
</dbReference>
<dbReference type="SMART" id="SM00387">
    <property type="entry name" value="HATPase_c"/>
    <property type="match status" value="1"/>
</dbReference>
<comment type="subcellular location">
    <subcellularLocation>
        <location evidence="2">Membrane</location>
    </subcellularLocation>
</comment>
<dbReference type="PROSITE" id="PS50885">
    <property type="entry name" value="HAMP"/>
    <property type="match status" value="1"/>
</dbReference>
<dbReference type="Pfam" id="PF02518">
    <property type="entry name" value="HATPase_c"/>
    <property type="match status" value="1"/>
</dbReference>